<comment type="caution">
    <text evidence="1">The sequence shown here is derived from an EMBL/GenBank/DDBJ whole genome shotgun (WGS) entry which is preliminary data.</text>
</comment>
<gene>
    <name evidence="1" type="ORF">ACFSJ0_58905</name>
</gene>
<dbReference type="RefSeq" id="WP_219536588.1">
    <property type="nucleotide sequence ID" value="NZ_JAHKRM010000031.1"/>
</dbReference>
<reference evidence="2" key="1">
    <citation type="journal article" date="2019" name="Int. J. Syst. Evol. Microbiol.">
        <title>The Global Catalogue of Microorganisms (GCM) 10K type strain sequencing project: providing services to taxonomists for standard genome sequencing and annotation.</title>
        <authorList>
            <consortium name="The Broad Institute Genomics Platform"/>
            <consortium name="The Broad Institute Genome Sequencing Center for Infectious Disease"/>
            <person name="Wu L."/>
            <person name="Ma J."/>
        </authorList>
    </citation>
    <scope>NUCLEOTIDE SEQUENCE [LARGE SCALE GENOMIC DNA]</scope>
    <source>
        <strain evidence="2">CGMCC 1.15399</strain>
    </source>
</reference>
<accession>A0ABW4GWJ9</accession>
<proteinExistence type="predicted"/>
<keyword evidence="2" id="KW-1185">Reference proteome</keyword>
<dbReference type="EMBL" id="JBHUCM010000070">
    <property type="protein sequence ID" value="MFD1547005.1"/>
    <property type="molecule type" value="Genomic_DNA"/>
</dbReference>
<protein>
    <recommendedName>
        <fullName evidence="3">Transposase</fullName>
    </recommendedName>
</protein>
<sequence>MAVQRVTLTVGDTAYDVGTVEALGTDDERWAELERFLRAVADTLKDGYTLRRKAPATGEPAEIADLPVEVRRLVHAVDRLRADWAEADEDHRHNLWTNVHAANERVWNRVKPS</sequence>
<evidence type="ECO:0000313" key="2">
    <source>
        <dbReference type="Proteomes" id="UP001597097"/>
    </source>
</evidence>
<evidence type="ECO:0008006" key="3">
    <source>
        <dbReference type="Google" id="ProtNLM"/>
    </source>
</evidence>
<evidence type="ECO:0000313" key="1">
    <source>
        <dbReference type="EMBL" id="MFD1547005.1"/>
    </source>
</evidence>
<organism evidence="1 2">
    <name type="scientific">Nonomuraea guangzhouensis</name>
    <dbReference type="NCBI Taxonomy" id="1291555"/>
    <lineage>
        <taxon>Bacteria</taxon>
        <taxon>Bacillati</taxon>
        <taxon>Actinomycetota</taxon>
        <taxon>Actinomycetes</taxon>
        <taxon>Streptosporangiales</taxon>
        <taxon>Streptosporangiaceae</taxon>
        <taxon>Nonomuraea</taxon>
    </lineage>
</organism>
<dbReference type="Proteomes" id="UP001597097">
    <property type="component" value="Unassembled WGS sequence"/>
</dbReference>
<name>A0ABW4GWJ9_9ACTN</name>